<reference evidence="3 5" key="2">
    <citation type="submission" date="2016-10" db="EMBL/GenBank/DDBJ databases">
        <authorList>
            <person name="Varghese N."/>
            <person name="Submissions S."/>
        </authorList>
    </citation>
    <scope>NUCLEOTIDE SEQUENCE [LARGE SCALE GENOMIC DNA]</scope>
    <source>
        <strain evidence="3 5">DSM 6083</strain>
    </source>
</reference>
<gene>
    <name evidence="2" type="ORF">CL52_00175</name>
    <name evidence="3" type="ORF">SAMN05660875_10131</name>
</gene>
<feature type="transmembrane region" description="Helical" evidence="1">
    <location>
        <begin position="82"/>
        <end position="102"/>
    </location>
</feature>
<dbReference type="RefSeq" id="WP_041110408.1">
    <property type="nucleotide sequence ID" value="NZ_CP007511.1"/>
</dbReference>
<feature type="transmembrane region" description="Helical" evidence="1">
    <location>
        <begin position="52"/>
        <end position="70"/>
    </location>
</feature>
<sequence length="108" mass="12072">MKSSSPLAFMMIKRPLGVVFWLYGVIPSQVLWGMALFGYFNGASLSTNLMMFGLILGYTAWIIGEIWLCADNVRNRLYGDMARLLTAAWAINSVLLVFFLTVQRLGGI</sequence>
<evidence type="ECO:0000313" key="3">
    <source>
        <dbReference type="EMBL" id="SDL90895.1"/>
    </source>
</evidence>
<evidence type="ECO:0000313" key="5">
    <source>
        <dbReference type="Proteomes" id="UP000182276"/>
    </source>
</evidence>
<dbReference type="Proteomes" id="UP000031271">
    <property type="component" value="Chromosome"/>
</dbReference>
<dbReference type="GeneID" id="77258345"/>
<name>A0A8D3XXM4_9GAMM</name>
<dbReference type="AlphaFoldDB" id="A0A8D3XXM4"/>
<keyword evidence="1" id="KW-0472">Membrane</keyword>
<reference evidence="4" key="1">
    <citation type="submission" date="2014-03" db="EMBL/GenBank/DDBJ databases">
        <title>Complete genome of Pseudomonas balearica DSM 6083T, a sewage water isolate from an enrichment with 2-methylnaphthalene.</title>
        <authorList>
            <person name="Salva-Serra F."/>
            <person name="Jaen-Luchoro D."/>
            <person name="Busquets A."/>
            <person name="Pena A."/>
            <person name="Gomila M."/>
            <person name="Bosch R."/>
            <person name="Nogales B."/>
            <person name="Garcia-Valdes E."/>
            <person name="Lalucat J."/>
            <person name="Bennasar A."/>
        </authorList>
    </citation>
    <scope>NUCLEOTIDE SEQUENCE [LARGE SCALE GENOMIC DNA]</scope>
    <source>
        <strain evidence="4">DSM 6083</strain>
    </source>
</reference>
<dbReference type="Proteomes" id="UP000182276">
    <property type="component" value="Unassembled WGS sequence"/>
</dbReference>
<dbReference type="EMBL" id="FNHO01000001">
    <property type="protein sequence ID" value="SDL90895.1"/>
    <property type="molecule type" value="Genomic_DNA"/>
</dbReference>
<evidence type="ECO:0000313" key="4">
    <source>
        <dbReference type="Proteomes" id="UP000031271"/>
    </source>
</evidence>
<keyword evidence="1" id="KW-0812">Transmembrane</keyword>
<protein>
    <submittedName>
        <fullName evidence="2">Membrane protein</fullName>
    </submittedName>
</protein>
<evidence type="ECO:0000313" key="2">
    <source>
        <dbReference type="EMBL" id="AJE13534.1"/>
    </source>
</evidence>
<feature type="transmembrane region" description="Helical" evidence="1">
    <location>
        <begin position="20"/>
        <end position="40"/>
    </location>
</feature>
<dbReference type="EMBL" id="CP007511">
    <property type="protein sequence ID" value="AJE13534.1"/>
    <property type="molecule type" value="Genomic_DNA"/>
</dbReference>
<keyword evidence="1" id="KW-1133">Transmembrane helix</keyword>
<organism evidence="2 4">
    <name type="scientific">Stutzerimonas balearica DSM 6083</name>
    <dbReference type="NCBI Taxonomy" id="1123016"/>
    <lineage>
        <taxon>Bacteria</taxon>
        <taxon>Pseudomonadati</taxon>
        <taxon>Pseudomonadota</taxon>
        <taxon>Gammaproteobacteria</taxon>
        <taxon>Pseudomonadales</taxon>
        <taxon>Pseudomonadaceae</taxon>
        <taxon>Stutzerimonas</taxon>
    </lineage>
</organism>
<evidence type="ECO:0000256" key="1">
    <source>
        <dbReference type="SAM" id="Phobius"/>
    </source>
</evidence>
<keyword evidence="5" id="KW-1185">Reference proteome</keyword>
<accession>A0A8D3XXM4</accession>
<reference evidence="2 4" key="3">
    <citation type="journal article" name="Genome Announc.">
        <title>Complete Genome Sequence of Pseudomonas balearica DSM 6083T.</title>
        <authorList>
            <person name="Bennasar-Figueras A."/>
            <person name="Salva-Serra F."/>
            <person name="Jaen-Luchoro D."/>
            <person name="Segui C."/>
            <person name="Aliaga F."/>
            <person name="Busquets A."/>
            <person name="Gomila M."/>
            <person name="Moore E.R."/>
            <person name="Lalucat J."/>
        </authorList>
    </citation>
    <scope>NUCLEOTIDE SEQUENCE [LARGE SCALE GENOMIC DNA]</scope>
    <source>
        <strain evidence="4">DSM 6083</strain>
        <strain evidence="2">DSM6083</strain>
    </source>
</reference>
<proteinExistence type="predicted"/>
<dbReference type="KEGG" id="pbm:CL52_00175"/>